<dbReference type="PANTHER" id="PTHR18884">
    <property type="entry name" value="SEPTIN"/>
    <property type="match status" value="1"/>
</dbReference>
<sequence>MFNVNKRLAPSRKSALRHSALGPAALQNIYIYHAPRGLLSLFVSFFFFICPRPLSLSGHAGFDRLPDQLVNESRSQGFYFIILCIGEDSSTMNFEPSHFELKVRLRAQTCDLQAKERNVGLNLTSVNIFASVFLGLKHFAFYKELKVKRSLHNHQDSRIHACLSIMAPAGHSLKSLDLVIMKNLDSKSIIPVIAKTDTSSKSELHKFKIKIMSELASNGVQIFQFPTDGDQHGHECMCWNVSTSKPSLHYPWAVMLIWVNMEDLREQTHTHHYELYRHYKLGDALQQTYEQCEEMRQTFVQREERKTLEEKMLSFSTRRPAAQLFKAQSLNTNDGSKMYV</sequence>
<dbReference type="AlphaFoldDB" id="A0AAY5ES69"/>
<dbReference type="Proteomes" id="UP000314983">
    <property type="component" value="Chromosome 25"/>
</dbReference>
<evidence type="ECO:0000256" key="1">
    <source>
        <dbReference type="RuleBase" id="RU004560"/>
    </source>
</evidence>
<dbReference type="Pfam" id="PF00735">
    <property type="entry name" value="Septin"/>
    <property type="match status" value="1"/>
</dbReference>
<reference evidence="3 4" key="1">
    <citation type="submission" date="2020-05" db="EMBL/GenBank/DDBJ databases">
        <title>Electrophorus electricus (electric eel) genome, fEleEle1, primary haplotype.</title>
        <authorList>
            <person name="Myers G."/>
            <person name="Meyer A."/>
            <person name="Fedrigo O."/>
            <person name="Formenti G."/>
            <person name="Rhie A."/>
            <person name="Tracey A."/>
            <person name="Sims Y."/>
            <person name="Jarvis E.D."/>
        </authorList>
    </citation>
    <scope>NUCLEOTIDE SEQUENCE [LARGE SCALE GENOMIC DNA]</scope>
</reference>
<keyword evidence="1" id="KW-0342">GTP-binding</keyword>
<dbReference type="InterPro" id="IPR027417">
    <property type="entry name" value="P-loop_NTPase"/>
</dbReference>
<dbReference type="Gene3D" id="3.40.50.300">
    <property type="entry name" value="P-loop containing nucleotide triphosphate hydrolases"/>
    <property type="match status" value="1"/>
</dbReference>
<reference evidence="3" key="3">
    <citation type="submission" date="2025-09" db="UniProtKB">
        <authorList>
            <consortium name="Ensembl"/>
        </authorList>
    </citation>
    <scope>IDENTIFICATION</scope>
</reference>
<evidence type="ECO:0000259" key="2">
    <source>
        <dbReference type="Pfam" id="PF00735"/>
    </source>
</evidence>
<dbReference type="GO" id="GO:0005525">
    <property type="term" value="F:GTP binding"/>
    <property type="evidence" value="ECO:0007669"/>
    <property type="project" value="UniProtKB-KW"/>
</dbReference>
<keyword evidence="4" id="KW-1185">Reference proteome</keyword>
<dbReference type="Ensembl" id="ENSEEET00000060864.1">
    <property type="protein sequence ID" value="ENSEEEP00000059811.1"/>
    <property type="gene ID" value="ENSEEEG00000007772.2"/>
</dbReference>
<comment type="similarity">
    <text evidence="1">Belongs to the TRAFAC class TrmE-Era-EngA-EngB-Septin-like GTPase superfamily. Septin GTPase family.</text>
</comment>
<organism evidence="3 4">
    <name type="scientific">Electrophorus electricus</name>
    <name type="common">Electric eel</name>
    <name type="synonym">Gymnotus electricus</name>
    <dbReference type="NCBI Taxonomy" id="8005"/>
    <lineage>
        <taxon>Eukaryota</taxon>
        <taxon>Metazoa</taxon>
        <taxon>Chordata</taxon>
        <taxon>Craniata</taxon>
        <taxon>Vertebrata</taxon>
        <taxon>Euteleostomi</taxon>
        <taxon>Actinopterygii</taxon>
        <taxon>Neopterygii</taxon>
        <taxon>Teleostei</taxon>
        <taxon>Ostariophysi</taxon>
        <taxon>Gymnotiformes</taxon>
        <taxon>Gymnotoidei</taxon>
        <taxon>Gymnotidae</taxon>
        <taxon>Electrophorus</taxon>
    </lineage>
</organism>
<evidence type="ECO:0000313" key="3">
    <source>
        <dbReference type="Ensembl" id="ENSEEEP00000059811.1"/>
    </source>
</evidence>
<protein>
    <submittedName>
        <fullName evidence="3">Septin 10</fullName>
    </submittedName>
</protein>
<keyword evidence="1" id="KW-0547">Nucleotide-binding</keyword>
<dbReference type="InterPro" id="IPR030379">
    <property type="entry name" value="G_SEPTIN_dom"/>
</dbReference>
<name>A0AAY5ES69_ELEEL</name>
<feature type="domain" description="Septin-type G" evidence="2">
    <location>
        <begin position="141"/>
        <end position="233"/>
    </location>
</feature>
<reference evidence="3" key="2">
    <citation type="submission" date="2025-08" db="UniProtKB">
        <authorList>
            <consortium name="Ensembl"/>
        </authorList>
    </citation>
    <scope>IDENTIFICATION</scope>
</reference>
<dbReference type="GeneTree" id="ENSGT00940000155238"/>
<accession>A0AAY5ES69</accession>
<proteinExistence type="inferred from homology"/>
<evidence type="ECO:0000313" key="4">
    <source>
        <dbReference type="Proteomes" id="UP000314983"/>
    </source>
</evidence>